<protein>
    <submittedName>
        <fullName evidence="2">Uncharacterized protein</fullName>
    </submittedName>
</protein>
<proteinExistence type="predicted"/>
<evidence type="ECO:0000313" key="3">
    <source>
        <dbReference type="Proteomes" id="UP001057025"/>
    </source>
</evidence>
<organism evidence="2 3">
    <name type="scientific">Fructilactobacillus hinvesii</name>
    <dbReference type="NCBI Taxonomy" id="2940300"/>
    <lineage>
        <taxon>Bacteria</taxon>
        <taxon>Bacillati</taxon>
        <taxon>Bacillota</taxon>
        <taxon>Bacilli</taxon>
        <taxon>Lactobacillales</taxon>
        <taxon>Lactobacillaceae</taxon>
        <taxon>Fructilactobacillus</taxon>
    </lineage>
</organism>
<name>A0ABY5BRJ9_9LACO</name>
<gene>
    <name evidence="2" type="ORF">M3M39_05065</name>
</gene>
<keyword evidence="3" id="KW-1185">Reference proteome</keyword>
<accession>A0ABY5BRJ9</accession>
<dbReference type="EMBL" id="CP097118">
    <property type="protein sequence ID" value="USS87494.1"/>
    <property type="molecule type" value="Genomic_DNA"/>
</dbReference>
<evidence type="ECO:0000313" key="2">
    <source>
        <dbReference type="EMBL" id="USS87494.1"/>
    </source>
</evidence>
<dbReference type="Proteomes" id="UP001057025">
    <property type="component" value="Chromosome"/>
</dbReference>
<evidence type="ECO:0000256" key="1">
    <source>
        <dbReference type="SAM" id="Phobius"/>
    </source>
</evidence>
<keyword evidence="1" id="KW-0812">Transmembrane</keyword>
<keyword evidence="1" id="KW-1133">Transmembrane helix</keyword>
<dbReference type="RefSeq" id="WP_252796792.1">
    <property type="nucleotide sequence ID" value="NZ_CP097118.1"/>
</dbReference>
<reference evidence="2" key="1">
    <citation type="submission" date="2022-05" db="EMBL/GenBank/DDBJ databases">
        <authorList>
            <person name="Oliphant S.A."/>
            <person name="Watson-Haigh N.S."/>
            <person name="Sumby K.M."/>
            <person name="Gardner J.M."/>
            <person name="Jiranek V."/>
        </authorList>
    </citation>
    <scope>NUCLEOTIDE SEQUENCE</scope>
    <source>
        <strain evidence="2">KI11_C11</strain>
    </source>
</reference>
<sequence>MAVITPEDLFFFISGIIIGAIAYAGYKDWKKHPEPLFETDDDVIRDAKKRGEL</sequence>
<feature type="transmembrane region" description="Helical" evidence="1">
    <location>
        <begin position="9"/>
        <end position="26"/>
    </location>
</feature>
<keyword evidence="1" id="KW-0472">Membrane</keyword>